<organism evidence="2 3">
    <name type="scientific">Brassica napus</name>
    <name type="common">Rape</name>
    <dbReference type="NCBI Taxonomy" id="3708"/>
    <lineage>
        <taxon>Eukaryota</taxon>
        <taxon>Viridiplantae</taxon>
        <taxon>Streptophyta</taxon>
        <taxon>Embryophyta</taxon>
        <taxon>Tracheophyta</taxon>
        <taxon>Spermatophyta</taxon>
        <taxon>Magnoliopsida</taxon>
        <taxon>eudicotyledons</taxon>
        <taxon>Gunneridae</taxon>
        <taxon>Pentapetalae</taxon>
        <taxon>rosids</taxon>
        <taxon>malvids</taxon>
        <taxon>Brassicales</taxon>
        <taxon>Brassicaceae</taxon>
        <taxon>Brassiceae</taxon>
        <taxon>Brassica</taxon>
    </lineage>
</organism>
<dbReference type="SMR" id="A0A078IIL1"/>
<evidence type="ECO:0000313" key="1">
    <source>
        <dbReference type="EMBL" id="CAF2143626.1"/>
    </source>
</evidence>
<accession>A0A078IIL1</accession>
<dbReference type="PaxDb" id="3708-A0A078IIL1"/>
<sequence>MSELNALLWYIESLKKSSDWSVDYVKPERNRAALSIANSVTKNLRSQSYVASGGHFWLTHLLEEELAATSYRT</sequence>
<dbReference type="Proteomes" id="UP001295469">
    <property type="component" value="Chromosome A02"/>
</dbReference>
<dbReference type="Proteomes" id="UP000028999">
    <property type="component" value="Unassembled WGS sequence"/>
</dbReference>
<name>A0A078IIL1_BRANA</name>
<dbReference type="EMBL" id="HG994356">
    <property type="protein sequence ID" value="CAF2143626.1"/>
    <property type="molecule type" value="Genomic_DNA"/>
</dbReference>
<evidence type="ECO:0000313" key="2">
    <source>
        <dbReference type="EMBL" id="CDY49772.1"/>
    </source>
</evidence>
<evidence type="ECO:0000313" key="3">
    <source>
        <dbReference type="Proteomes" id="UP000028999"/>
    </source>
</evidence>
<dbReference type="AlphaFoldDB" id="A0A078IIL1"/>
<dbReference type="Gramene" id="CDY49772">
    <property type="protein sequence ID" value="CDY49772"/>
    <property type="gene ID" value="GSBRNA2T00093776001"/>
</dbReference>
<reference evidence="2" key="2">
    <citation type="submission" date="2014-06" db="EMBL/GenBank/DDBJ databases">
        <authorList>
            <person name="Genoscope - CEA"/>
        </authorList>
    </citation>
    <scope>NUCLEOTIDE SEQUENCE</scope>
</reference>
<gene>
    <name evidence="2" type="primary">BnaA02g28990D</name>
    <name evidence="1" type="ORF">DARMORV10_A02P35570.1</name>
    <name evidence="2" type="ORF">GSBRNA2T00093776001</name>
</gene>
<reference evidence="1" key="3">
    <citation type="submission" date="2021-01" db="EMBL/GenBank/DDBJ databases">
        <authorList>
            <consortium name="Genoscope - CEA"/>
            <person name="William W."/>
        </authorList>
    </citation>
    <scope>NUCLEOTIDE SEQUENCE</scope>
</reference>
<protein>
    <submittedName>
        <fullName evidence="1">(rape) hypothetical protein</fullName>
    </submittedName>
    <submittedName>
        <fullName evidence="2">BnaA02g28990D protein</fullName>
    </submittedName>
</protein>
<dbReference type="EMBL" id="LK032857">
    <property type="protein sequence ID" value="CDY49772.1"/>
    <property type="molecule type" value="Genomic_DNA"/>
</dbReference>
<keyword evidence="3" id="KW-1185">Reference proteome</keyword>
<reference evidence="2 3" key="1">
    <citation type="journal article" date="2014" name="Science">
        <title>Plant genetics. Early allopolyploid evolution in the post-Neolithic Brassica napus oilseed genome.</title>
        <authorList>
            <person name="Chalhoub B."/>
            <person name="Denoeud F."/>
            <person name="Liu S."/>
            <person name="Parkin I.A."/>
            <person name="Tang H."/>
            <person name="Wang X."/>
            <person name="Chiquet J."/>
            <person name="Belcram H."/>
            <person name="Tong C."/>
            <person name="Samans B."/>
            <person name="Correa M."/>
            <person name="Da Silva C."/>
            <person name="Just J."/>
            <person name="Falentin C."/>
            <person name="Koh C.S."/>
            <person name="Le Clainche I."/>
            <person name="Bernard M."/>
            <person name="Bento P."/>
            <person name="Noel B."/>
            <person name="Labadie K."/>
            <person name="Alberti A."/>
            <person name="Charles M."/>
            <person name="Arnaud D."/>
            <person name="Guo H."/>
            <person name="Daviaud C."/>
            <person name="Alamery S."/>
            <person name="Jabbari K."/>
            <person name="Zhao M."/>
            <person name="Edger P.P."/>
            <person name="Chelaifa H."/>
            <person name="Tack D."/>
            <person name="Lassalle G."/>
            <person name="Mestiri I."/>
            <person name="Schnel N."/>
            <person name="Le Paslier M.C."/>
            <person name="Fan G."/>
            <person name="Renault V."/>
            <person name="Bayer P.E."/>
            <person name="Golicz A.A."/>
            <person name="Manoli S."/>
            <person name="Lee T.H."/>
            <person name="Thi V.H."/>
            <person name="Chalabi S."/>
            <person name="Hu Q."/>
            <person name="Fan C."/>
            <person name="Tollenaere R."/>
            <person name="Lu Y."/>
            <person name="Battail C."/>
            <person name="Shen J."/>
            <person name="Sidebottom C.H."/>
            <person name="Wang X."/>
            <person name="Canaguier A."/>
            <person name="Chauveau A."/>
            <person name="Berard A."/>
            <person name="Deniot G."/>
            <person name="Guan M."/>
            <person name="Liu Z."/>
            <person name="Sun F."/>
            <person name="Lim Y.P."/>
            <person name="Lyons E."/>
            <person name="Town C.D."/>
            <person name="Bancroft I."/>
            <person name="Wang X."/>
            <person name="Meng J."/>
            <person name="Ma J."/>
            <person name="Pires J.C."/>
            <person name="King G.J."/>
            <person name="Brunel D."/>
            <person name="Delourme R."/>
            <person name="Renard M."/>
            <person name="Aury J.M."/>
            <person name="Adams K.L."/>
            <person name="Batley J."/>
            <person name="Snowdon R.J."/>
            <person name="Tost J."/>
            <person name="Edwards D."/>
            <person name="Zhou Y."/>
            <person name="Hua W."/>
            <person name="Sharpe A.G."/>
            <person name="Paterson A.H."/>
            <person name="Guan C."/>
            <person name="Wincker P."/>
        </authorList>
    </citation>
    <scope>NUCLEOTIDE SEQUENCE [LARGE SCALE GENOMIC DNA]</scope>
    <source>
        <strain evidence="3">cv. Darmor-bzh</strain>
    </source>
</reference>
<proteinExistence type="predicted"/>